<feature type="transmembrane region" description="Helical" evidence="5">
    <location>
        <begin position="308"/>
        <end position="326"/>
    </location>
</feature>
<sequence>MTTKLVSISCVNCELNPSKAVSEFSRVSPLILFRAPARTSIRFNSLRRCRHNVSHSSSAYAVRKDRRIIYAPVACSRGTEQEENLSGSEETERIQSQLSDGFTEAGDISFTKENVHESEHSTSLTNVVLWVCAAVAFGIGVGYKEGVDKASEFFAGYLLEQSLSVDNLFVFILIFKYFKVPLMYQSRVLSYGIAGAVIFRLAMILLGTATLQKFEAVNLLLASILLYSSYKLFGKEEEEDDLSNNFIVKACQKFIPVTSYYDGDRFITEKDGAWKATPLLLTVAVIEFSDIAFAVDSIPAVFGVTRDPLIVFSSNLFAILGLRSLYTVISGSMSELEYLQPAIGIVLGFIGSKMILDFFGYHVSTEVSLGFVASSLGAGVIFSLMQKSE</sequence>
<feature type="transmembrane region" description="Helical" evidence="5">
    <location>
        <begin position="124"/>
        <end position="143"/>
    </location>
</feature>
<dbReference type="InterPro" id="IPR005496">
    <property type="entry name" value="Integral_membrane_TerC"/>
</dbReference>
<evidence type="ECO:0000313" key="7">
    <source>
        <dbReference type="Proteomes" id="UP001417504"/>
    </source>
</evidence>
<dbReference type="GO" id="GO:0016020">
    <property type="term" value="C:membrane"/>
    <property type="evidence" value="ECO:0007669"/>
    <property type="project" value="UniProtKB-SubCell"/>
</dbReference>
<evidence type="ECO:0000313" key="6">
    <source>
        <dbReference type="EMBL" id="KAK9154178.1"/>
    </source>
</evidence>
<evidence type="ECO:0000256" key="1">
    <source>
        <dbReference type="ARBA" id="ARBA00004141"/>
    </source>
</evidence>
<dbReference type="InterPro" id="IPR022369">
    <property type="entry name" value="Integral_membrane_TerC_rswitch"/>
</dbReference>
<keyword evidence="4 5" id="KW-0472">Membrane</keyword>
<dbReference type="AlphaFoldDB" id="A0AAP0PRP9"/>
<proteinExistence type="predicted"/>
<protein>
    <recommendedName>
        <fullName evidence="8">Thylakoid membrane protein TERC, chloroplastic</fullName>
    </recommendedName>
</protein>
<evidence type="ECO:0000256" key="4">
    <source>
        <dbReference type="ARBA" id="ARBA00023136"/>
    </source>
</evidence>
<feature type="transmembrane region" description="Helical" evidence="5">
    <location>
        <begin position="188"/>
        <end position="210"/>
    </location>
</feature>
<evidence type="ECO:0008006" key="8">
    <source>
        <dbReference type="Google" id="ProtNLM"/>
    </source>
</evidence>
<name>A0AAP0PRP9_9MAGN</name>
<comment type="subcellular location">
    <subcellularLocation>
        <location evidence="1">Membrane</location>
        <topology evidence="1">Multi-pass membrane protein</topology>
    </subcellularLocation>
</comment>
<keyword evidence="7" id="KW-1185">Reference proteome</keyword>
<feature type="transmembrane region" description="Helical" evidence="5">
    <location>
        <begin position="367"/>
        <end position="385"/>
    </location>
</feature>
<dbReference type="EMBL" id="JBBNAE010000001">
    <property type="protein sequence ID" value="KAK9154178.1"/>
    <property type="molecule type" value="Genomic_DNA"/>
</dbReference>
<evidence type="ECO:0000256" key="3">
    <source>
        <dbReference type="ARBA" id="ARBA00022989"/>
    </source>
</evidence>
<gene>
    <name evidence="6" type="ORF">Sjap_001658</name>
</gene>
<keyword evidence="2 5" id="KW-0812">Transmembrane</keyword>
<reference evidence="6 7" key="1">
    <citation type="submission" date="2024-01" db="EMBL/GenBank/DDBJ databases">
        <title>Genome assemblies of Stephania.</title>
        <authorList>
            <person name="Yang L."/>
        </authorList>
    </citation>
    <scope>NUCLEOTIDE SEQUENCE [LARGE SCALE GENOMIC DNA]</scope>
    <source>
        <strain evidence="6">QJT</strain>
        <tissue evidence="6">Leaf</tissue>
    </source>
</reference>
<feature type="transmembrane region" description="Helical" evidence="5">
    <location>
        <begin position="155"/>
        <end position="176"/>
    </location>
</feature>
<keyword evidence="3 5" id="KW-1133">Transmembrane helix</keyword>
<evidence type="ECO:0000256" key="5">
    <source>
        <dbReference type="SAM" id="Phobius"/>
    </source>
</evidence>
<dbReference type="Pfam" id="PF03741">
    <property type="entry name" value="TerC"/>
    <property type="match status" value="1"/>
</dbReference>
<dbReference type="Proteomes" id="UP001417504">
    <property type="component" value="Unassembled WGS sequence"/>
</dbReference>
<organism evidence="6 7">
    <name type="scientific">Stephania japonica</name>
    <dbReference type="NCBI Taxonomy" id="461633"/>
    <lineage>
        <taxon>Eukaryota</taxon>
        <taxon>Viridiplantae</taxon>
        <taxon>Streptophyta</taxon>
        <taxon>Embryophyta</taxon>
        <taxon>Tracheophyta</taxon>
        <taxon>Spermatophyta</taxon>
        <taxon>Magnoliopsida</taxon>
        <taxon>Ranunculales</taxon>
        <taxon>Menispermaceae</taxon>
        <taxon>Menispermoideae</taxon>
        <taxon>Cissampelideae</taxon>
        <taxon>Stephania</taxon>
    </lineage>
</organism>
<feature type="transmembrane region" description="Helical" evidence="5">
    <location>
        <begin position="279"/>
        <end position="302"/>
    </location>
</feature>
<comment type="caution">
    <text evidence="6">The sequence shown here is derived from an EMBL/GenBank/DDBJ whole genome shotgun (WGS) entry which is preliminary data.</text>
</comment>
<dbReference type="NCBIfam" id="TIGR03718">
    <property type="entry name" value="R_switched_Alx"/>
    <property type="match status" value="1"/>
</dbReference>
<dbReference type="PANTHER" id="PTHR30238:SF0">
    <property type="entry name" value="THYLAKOID MEMBRANE PROTEIN TERC, CHLOROPLASTIC"/>
    <property type="match status" value="1"/>
</dbReference>
<dbReference type="PANTHER" id="PTHR30238">
    <property type="entry name" value="MEMBRANE BOUND PREDICTED REDOX MODULATOR"/>
    <property type="match status" value="1"/>
</dbReference>
<feature type="transmembrane region" description="Helical" evidence="5">
    <location>
        <begin position="338"/>
        <end position="361"/>
    </location>
</feature>
<accession>A0AAP0PRP9</accession>
<evidence type="ECO:0000256" key="2">
    <source>
        <dbReference type="ARBA" id="ARBA00022692"/>
    </source>
</evidence>